<gene>
    <name evidence="6" type="ORF">B9Q06_03330</name>
</gene>
<dbReference type="GO" id="GO:0005524">
    <property type="term" value="F:ATP binding"/>
    <property type="evidence" value="ECO:0007669"/>
    <property type="project" value="UniProtKB-KW"/>
</dbReference>
<dbReference type="InterPro" id="IPR003439">
    <property type="entry name" value="ABC_transporter-like_ATP-bd"/>
</dbReference>
<dbReference type="SUPFAM" id="SSF52540">
    <property type="entry name" value="P-loop containing nucleoside triphosphate hydrolases"/>
    <property type="match status" value="1"/>
</dbReference>
<protein>
    <recommendedName>
        <fullName evidence="5">ABC transporter domain-containing protein</fullName>
    </recommendedName>
</protein>
<evidence type="ECO:0000313" key="7">
    <source>
        <dbReference type="Proteomes" id="UP000241284"/>
    </source>
</evidence>
<dbReference type="PROSITE" id="PS00211">
    <property type="entry name" value="ABC_TRANSPORTER_1"/>
    <property type="match status" value="1"/>
</dbReference>
<dbReference type="GO" id="GO:0016887">
    <property type="term" value="F:ATP hydrolysis activity"/>
    <property type="evidence" value="ECO:0007669"/>
    <property type="project" value="InterPro"/>
</dbReference>
<dbReference type="InterPro" id="IPR017871">
    <property type="entry name" value="ABC_transporter-like_CS"/>
</dbReference>
<dbReference type="GO" id="GO:0015833">
    <property type="term" value="P:peptide transport"/>
    <property type="evidence" value="ECO:0007669"/>
    <property type="project" value="InterPro"/>
</dbReference>
<evidence type="ECO:0000256" key="1">
    <source>
        <dbReference type="ARBA" id="ARBA00005417"/>
    </source>
</evidence>
<dbReference type="GO" id="GO:0055085">
    <property type="term" value="P:transmembrane transport"/>
    <property type="evidence" value="ECO:0007669"/>
    <property type="project" value="UniProtKB-ARBA"/>
</dbReference>
<dbReference type="InterPro" id="IPR050319">
    <property type="entry name" value="ABC_transp_ATP-bind"/>
</dbReference>
<comment type="similarity">
    <text evidence="1">Belongs to the ABC transporter superfamily.</text>
</comment>
<name>A0A2R6BBV9_9ARCH</name>
<evidence type="ECO:0000259" key="5">
    <source>
        <dbReference type="PROSITE" id="PS50893"/>
    </source>
</evidence>
<sequence length="335" mass="36799">MSTMWPASHTGDVGLAAQDSTLLEAKSVKVYYSVRRGVSNILLKAVDDVDFKVGGGYIIGVVGESGCGKSTLARVLSGIEEPTDGEVLFNGESLRRMSRSKKKEFHRNVQMIFQDPYEAINARYTVFDTVAEGLRVQGVKEKGVVEERVHRALEYVRLSPPESFTMRKPFELSGGQLQRVAIARALVLEPKVVLADEPVSMLDVSVRAEVLNTLIKAKSDRGMGVAFITHDIALADYVSDYVAVMYLGKVVEYGRADDVVSNPLHPYTQAIIDAVPLIGKKFVDRELIKGEISSAMNVPSQPRCLDASLHCGSTRLLPVRREPFSACHGLRIFSV</sequence>
<dbReference type="AlphaFoldDB" id="A0A2R6BBV9"/>
<accession>A0A2R6BBV9</accession>
<keyword evidence="3" id="KW-0547">Nucleotide-binding</keyword>
<evidence type="ECO:0000256" key="2">
    <source>
        <dbReference type="ARBA" id="ARBA00022448"/>
    </source>
</evidence>
<dbReference type="InterPro" id="IPR003593">
    <property type="entry name" value="AAA+_ATPase"/>
</dbReference>
<keyword evidence="2" id="KW-0813">Transport</keyword>
<reference evidence="6 7" key="1">
    <citation type="submission" date="2017-04" db="EMBL/GenBank/DDBJ databases">
        <title>Novel microbial lineages endemic to geothermal iron-oxide mats fill important gaps in the evolutionary history of Archaea.</title>
        <authorList>
            <person name="Jay Z.J."/>
            <person name="Beam J.P."/>
            <person name="Dlakic M."/>
            <person name="Rusch D.B."/>
            <person name="Kozubal M.A."/>
            <person name="Inskeep W.P."/>
        </authorList>
    </citation>
    <scope>NUCLEOTIDE SEQUENCE [LARGE SCALE GENOMIC DNA]</scope>
    <source>
        <strain evidence="6">ECH_B_2</strain>
    </source>
</reference>
<dbReference type="CDD" id="cd03257">
    <property type="entry name" value="ABC_NikE_OppD_transporters"/>
    <property type="match status" value="1"/>
</dbReference>
<dbReference type="Pfam" id="PF00005">
    <property type="entry name" value="ABC_tran"/>
    <property type="match status" value="1"/>
</dbReference>
<dbReference type="Gene3D" id="3.40.50.300">
    <property type="entry name" value="P-loop containing nucleotide triphosphate hydrolases"/>
    <property type="match status" value="1"/>
</dbReference>
<dbReference type="InterPro" id="IPR013563">
    <property type="entry name" value="Oligopep_ABC_C"/>
</dbReference>
<proteinExistence type="inferred from homology"/>
<organism evidence="6 7">
    <name type="scientific">Candidatus Marsarchaeota G2 archaeon ECH_B_2</name>
    <dbReference type="NCBI Taxonomy" id="1978160"/>
    <lineage>
        <taxon>Archaea</taxon>
        <taxon>Candidatus Marsarchaeota</taxon>
        <taxon>Candidatus Marsarchaeota group 2</taxon>
    </lineage>
</organism>
<dbReference type="PANTHER" id="PTHR43776">
    <property type="entry name" value="TRANSPORT ATP-BINDING PROTEIN"/>
    <property type="match status" value="1"/>
</dbReference>
<dbReference type="NCBIfam" id="TIGR01727">
    <property type="entry name" value="oligo_HPY"/>
    <property type="match status" value="1"/>
</dbReference>
<comment type="caution">
    <text evidence="6">The sequence shown here is derived from an EMBL/GenBank/DDBJ whole genome shotgun (WGS) entry which is preliminary data.</text>
</comment>
<keyword evidence="4" id="KW-0067">ATP-binding</keyword>
<evidence type="ECO:0000256" key="4">
    <source>
        <dbReference type="ARBA" id="ARBA00022840"/>
    </source>
</evidence>
<dbReference type="Proteomes" id="UP000241284">
    <property type="component" value="Unassembled WGS sequence"/>
</dbReference>
<dbReference type="InterPro" id="IPR027417">
    <property type="entry name" value="P-loop_NTPase"/>
</dbReference>
<dbReference type="EMBL" id="NEXH01000004">
    <property type="protein sequence ID" value="PSN96122.1"/>
    <property type="molecule type" value="Genomic_DNA"/>
</dbReference>
<dbReference type="Pfam" id="PF08352">
    <property type="entry name" value="oligo_HPY"/>
    <property type="match status" value="1"/>
</dbReference>
<evidence type="ECO:0000313" key="6">
    <source>
        <dbReference type="EMBL" id="PSN96122.1"/>
    </source>
</evidence>
<feature type="domain" description="ABC transporter" evidence="5">
    <location>
        <begin position="25"/>
        <end position="272"/>
    </location>
</feature>
<dbReference type="SMART" id="SM00382">
    <property type="entry name" value="AAA"/>
    <property type="match status" value="1"/>
</dbReference>
<evidence type="ECO:0000256" key="3">
    <source>
        <dbReference type="ARBA" id="ARBA00022741"/>
    </source>
</evidence>
<dbReference type="PROSITE" id="PS50893">
    <property type="entry name" value="ABC_TRANSPORTER_2"/>
    <property type="match status" value="1"/>
</dbReference>
<dbReference type="PANTHER" id="PTHR43776:SF7">
    <property type="entry name" value="D,D-DIPEPTIDE TRANSPORT ATP-BINDING PROTEIN DDPF-RELATED"/>
    <property type="match status" value="1"/>
</dbReference>